<dbReference type="Gene3D" id="6.10.140.2220">
    <property type="match status" value="1"/>
</dbReference>
<keyword evidence="2 4" id="KW-0863">Zinc-finger</keyword>
<organism evidence="6 7">
    <name type="scientific">Favolaschia claudopus</name>
    <dbReference type="NCBI Taxonomy" id="2862362"/>
    <lineage>
        <taxon>Eukaryota</taxon>
        <taxon>Fungi</taxon>
        <taxon>Dikarya</taxon>
        <taxon>Basidiomycota</taxon>
        <taxon>Agaricomycotina</taxon>
        <taxon>Agaricomycetes</taxon>
        <taxon>Agaricomycetidae</taxon>
        <taxon>Agaricales</taxon>
        <taxon>Marasmiineae</taxon>
        <taxon>Mycenaceae</taxon>
        <taxon>Favolaschia</taxon>
    </lineage>
</organism>
<proteinExistence type="predicted"/>
<keyword evidence="7" id="KW-1185">Reference proteome</keyword>
<sequence length="512" mass="57848">MAQPDVFRCFFALPGMHNAMSDPVKWNAEWEALAEQAKDTGIWSPANFVESSATQLAAASDGMDSSMLEYQSLLGSLMSLQLALTRDALRYFGQNLESKWLNAGATQRGQHIMVGLTNACAIAKNLHDARMYCSQDFDLVRLRKNGKIILGWLKAVIFPDADKEQEPEWETLKPKYVPNPAWDAFIAQQQQSTLSESEKLALGTILVLRSKLLCHFMQYTMRSFVGDELPKIVVQKYDKKLNSQPLVSSDELAAVAKQMLGRKAAAKEDIAAFKERQRDRKRLCSYVGCGKPNDGEEKFSRCRKCWDQMQREVLYCSKECQTADWKNNHKPICGKPITFETASNPRLGYRKPEASSAPPVIGPAVGNFKRSPALATLVKRLNQSPEIDYIIKGSEQENCISYGHPEVQSLFRKFREKAMTTGDRASIAIMAHFLCWMSMASPGAVELGTTSEVIVAQFKKEYRFDELHLAVREMQMRQNMDPVKRPVLLFEVSPQKWANFDVGNIHRQVLLN</sequence>
<evidence type="ECO:0000313" key="6">
    <source>
        <dbReference type="EMBL" id="KAK7001490.1"/>
    </source>
</evidence>
<evidence type="ECO:0000256" key="2">
    <source>
        <dbReference type="ARBA" id="ARBA00022771"/>
    </source>
</evidence>
<keyword evidence="1" id="KW-0479">Metal-binding</keyword>
<name>A0AAW0A6H2_9AGAR</name>
<evidence type="ECO:0000313" key="7">
    <source>
        <dbReference type="Proteomes" id="UP001362999"/>
    </source>
</evidence>
<evidence type="ECO:0000259" key="5">
    <source>
        <dbReference type="PROSITE" id="PS50865"/>
    </source>
</evidence>
<reference evidence="6 7" key="1">
    <citation type="journal article" date="2024" name="J Genomics">
        <title>Draft genome sequencing and assembly of Favolaschia claudopus CIRM-BRFM 2984 isolated from oak limbs.</title>
        <authorList>
            <person name="Navarro D."/>
            <person name="Drula E."/>
            <person name="Chaduli D."/>
            <person name="Cazenave R."/>
            <person name="Ahrendt S."/>
            <person name="Wang J."/>
            <person name="Lipzen A."/>
            <person name="Daum C."/>
            <person name="Barry K."/>
            <person name="Grigoriev I.V."/>
            <person name="Favel A."/>
            <person name="Rosso M.N."/>
            <person name="Martin F."/>
        </authorList>
    </citation>
    <scope>NUCLEOTIDE SEQUENCE [LARGE SCALE GENOMIC DNA]</scope>
    <source>
        <strain evidence="6 7">CIRM-BRFM 2984</strain>
    </source>
</reference>
<dbReference type="Pfam" id="PF01753">
    <property type="entry name" value="zf-MYND"/>
    <property type="match status" value="1"/>
</dbReference>
<dbReference type="SUPFAM" id="SSF144232">
    <property type="entry name" value="HIT/MYND zinc finger-like"/>
    <property type="match status" value="1"/>
</dbReference>
<evidence type="ECO:0000256" key="3">
    <source>
        <dbReference type="ARBA" id="ARBA00022833"/>
    </source>
</evidence>
<dbReference type="Proteomes" id="UP001362999">
    <property type="component" value="Unassembled WGS sequence"/>
</dbReference>
<feature type="domain" description="MYND-type" evidence="5">
    <location>
        <begin position="286"/>
        <end position="333"/>
    </location>
</feature>
<comment type="caution">
    <text evidence="6">The sequence shown here is derived from an EMBL/GenBank/DDBJ whole genome shotgun (WGS) entry which is preliminary data.</text>
</comment>
<evidence type="ECO:0000256" key="4">
    <source>
        <dbReference type="PROSITE-ProRule" id="PRU00134"/>
    </source>
</evidence>
<accession>A0AAW0A6H2</accession>
<dbReference type="PROSITE" id="PS50865">
    <property type="entry name" value="ZF_MYND_2"/>
    <property type="match status" value="1"/>
</dbReference>
<protein>
    <submittedName>
        <fullName evidence="6">MYND-type domain-containing protein</fullName>
    </submittedName>
</protein>
<dbReference type="AlphaFoldDB" id="A0AAW0A6H2"/>
<evidence type="ECO:0000256" key="1">
    <source>
        <dbReference type="ARBA" id="ARBA00022723"/>
    </source>
</evidence>
<gene>
    <name evidence="6" type="ORF">R3P38DRAFT_1796910</name>
</gene>
<dbReference type="EMBL" id="JAWWNJ010000083">
    <property type="protein sequence ID" value="KAK7001490.1"/>
    <property type="molecule type" value="Genomic_DNA"/>
</dbReference>
<dbReference type="InterPro" id="IPR002893">
    <property type="entry name" value="Znf_MYND"/>
</dbReference>
<dbReference type="GO" id="GO:0008270">
    <property type="term" value="F:zinc ion binding"/>
    <property type="evidence" value="ECO:0007669"/>
    <property type="project" value="UniProtKB-KW"/>
</dbReference>
<keyword evidence="3" id="KW-0862">Zinc</keyword>